<protein>
    <submittedName>
        <fullName evidence="1">Tetratricopeptide-like helical domain-containing protein</fullName>
    </submittedName>
</protein>
<dbReference type="InterPro" id="IPR011990">
    <property type="entry name" value="TPR-like_helical_dom_sf"/>
</dbReference>
<gene>
    <name evidence="1" type="ORF">POM88_006684</name>
</gene>
<dbReference type="PANTHER" id="PTHR45500:SF1">
    <property type="entry name" value="OS02G0202600 PROTEIN"/>
    <property type="match status" value="1"/>
</dbReference>
<evidence type="ECO:0000313" key="2">
    <source>
        <dbReference type="Proteomes" id="UP001237642"/>
    </source>
</evidence>
<dbReference type="Gene3D" id="1.25.40.10">
    <property type="entry name" value="Tetratricopeptide repeat domain"/>
    <property type="match status" value="1"/>
</dbReference>
<reference evidence="1" key="1">
    <citation type="submission" date="2023-02" db="EMBL/GenBank/DDBJ databases">
        <title>Genome of toxic invasive species Heracleum sosnowskyi carries increased number of genes despite the absence of recent whole-genome duplications.</title>
        <authorList>
            <person name="Schelkunov M."/>
            <person name="Shtratnikova V."/>
            <person name="Makarenko M."/>
            <person name="Klepikova A."/>
            <person name="Omelchenko D."/>
            <person name="Novikova G."/>
            <person name="Obukhova E."/>
            <person name="Bogdanov V."/>
            <person name="Penin A."/>
            <person name="Logacheva M."/>
        </authorList>
    </citation>
    <scope>NUCLEOTIDE SEQUENCE</scope>
    <source>
        <strain evidence="1">Hsosn_3</strain>
        <tissue evidence="1">Leaf</tissue>
    </source>
</reference>
<organism evidence="1 2">
    <name type="scientific">Heracleum sosnowskyi</name>
    <dbReference type="NCBI Taxonomy" id="360622"/>
    <lineage>
        <taxon>Eukaryota</taxon>
        <taxon>Viridiplantae</taxon>
        <taxon>Streptophyta</taxon>
        <taxon>Embryophyta</taxon>
        <taxon>Tracheophyta</taxon>
        <taxon>Spermatophyta</taxon>
        <taxon>Magnoliopsida</taxon>
        <taxon>eudicotyledons</taxon>
        <taxon>Gunneridae</taxon>
        <taxon>Pentapetalae</taxon>
        <taxon>asterids</taxon>
        <taxon>campanulids</taxon>
        <taxon>Apiales</taxon>
        <taxon>Apiaceae</taxon>
        <taxon>Apioideae</taxon>
        <taxon>apioid superclade</taxon>
        <taxon>Tordylieae</taxon>
        <taxon>Tordyliinae</taxon>
        <taxon>Heracleum</taxon>
    </lineage>
</organism>
<dbReference type="InterPro" id="IPR006597">
    <property type="entry name" value="Sel1-like"/>
</dbReference>
<dbReference type="SUPFAM" id="SSF81901">
    <property type="entry name" value="HCP-like"/>
    <property type="match status" value="1"/>
</dbReference>
<dbReference type="PANTHER" id="PTHR45500">
    <property type="entry name" value="OS02G0202600 PROTEIN"/>
    <property type="match status" value="1"/>
</dbReference>
<sequence length="191" mass="21880">MELIVKGWSALKEVDRVIDYCEINDKRLIPLLRTTNENFELALVTDNSNTHARFWLSKIHLKYHVPGACKAIGATLLVEAADMGDADAQYELACRLRVENDYVQDDQLAFDYLGMVVDQLHPVALYMMGAVYLTRDCVEKDISSAIWYFHRAAEKGHVGAAMAYGSLLLRDQLFIQWLKRLEEEEKRLTNP</sequence>
<dbReference type="EMBL" id="JAUIZM010000002">
    <property type="protein sequence ID" value="KAK1396821.1"/>
    <property type="molecule type" value="Genomic_DNA"/>
</dbReference>
<name>A0AAD8J5X8_9APIA</name>
<dbReference type="AlphaFoldDB" id="A0AAD8J5X8"/>
<dbReference type="Pfam" id="PF08238">
    <property type="entry name" value="Sel1"/>
    <property type="match status" value="2"/>
</dbReference>
<accession>A0AAD8J5X8</accession>
<keyword evidence="2" id="KW-1185">Reference proteome</keyword>
<comment type="caution">
    <text evidence="1">The sequence shown here is derived from an EMBL/GenBank/DDBJ whole genome shotgun (WGS) entry which is preliminary data.</text>
</comment>
<dbReference type="Proteomes" id="UP001237642">
    <property type="component" value="Unassembled WGS sequence"/>
</dbReference>
<evidence type="ECO:0000313" key="1">
    <source>
        <dbReference type="EMBL" id="KAK1396821.1"/>
    </source>
</evidence>
<reference evidence="1" key="2">
    <citation type="submission" date="2023-05" db="EMBL/GenBank/DDBJ databases">
        <authorList>
            <person name="Schelkunov M.I."/>
        </authorList>
    </citation>
    <scope>NUCLEOTIDE SEQUENCE</scope>
    <source>
        <strain evidence="1">Hsosn_3</strain>
        <tissue evidence="1">Leaf</tissue>
    </source>
</reference>
<proteinExistence type="predicted"/>
<dbReference type="SMART" id="SM00671">
    <property type="entry name" value="SEL1"/>
    <property type="match status" value="2"/>
</dbReference>